<comment type="caution">
    <text evidence="7">The sequence shown here is derived from an EMBL/GenBank/DDBJ whole genome shotgun (WGS) entry which is preliminary data.</text>
</comment>
<dbReference type="SMART" id="SM00726">
    <property type="entry name" value="UIM"/>
    <property type="match status" value="1"/>
</dbReference>
<dbReference type="SMART" id="SM00449">
    <property type="entry name" value="SPRY"/>
    <property type="match status" value="3"/>
</dbReference>
<feature type="compositionally biased region" description="Polar residues" evidence="3">
    <location>
        <begin position="3767"/>
        <end position="3779"/>
    </location>
</feature>
<evidence type="ECO:0000259" key="4">
    <source>
        <dbReference type="PROSITE" id="PS50030"/>
    </source>
</evidence>
<evidence type="ECO:0000256" key="3">
    <source>
        <dbReference type="SAM" id="MobiDB-lite"/>
    </source>
</evidence>
<feature type="compositionally biased region" description="Low complexity" evidence="3">
    <location>
        <begin position="2143"/>
        <end position="2160"/>
    </location>
</feature>
<feature type="compositionally biased region" description="Low complexity" evidence="3">
    <location>
        <begin position="160"/>
        <end position="178"/>
    </location>
</feature>
<dbReference type="OrthoDB" id="239701at2759"/>
<feature type="region of interest" description="Disordered" evidence="3">
    <location>
        <begin position="3729"/>
        <end position="3817"/>
    </location>
</feature>
<feature type="compositionally biased region" description="Polar residues" evidence="3">
    <location>
        <begin position="2706"/>
        <end position="2722"/>
    </location>
</feature>
<feature type="compositionally biased region" description="Basic and acidic residues" evidence="3">
    <location>
        <begin position="538"/>
        <end position="549"/>
    </location>
</feature>
<dbReference type="CDD" id="cd11709">
    <property type="entry name" value="SPRY"/>
    <property type="match status" value="3"/>
</dbReference>
<dbReference type="GO" id="GO:0005737">
    <property type="term" value="C:cytoplasm"/>
    <property type="evidence" value="ECO:0007669"/>
    <property type="project" value="TreeGrafter"/>
</dbReference>
<keyword evidence="8" id="KW-1185">Reference proteome</keyword>
<dbReference type="InterPro" id="IPR041969">
    <property type="entry name" value="VP13D_UBA"/>
</dbReference>
<dbReference type="InterPro" id="IPR001870">
    <property type="entry name" value="B30.2/SPRY"/>
</dbReference>
<feature type="domain" description="B30.2/SPRY" evidence="5">
    <location>
        <begin position="2903"/>
        <end position="3102"/>
    </location>
</feature>
<dbReference type="InterPro" id="IPR003903">
    <property type="entry name" value="UIM_dom"/>
</dbReference>
<dbReference type="InterPro" id="IPR000569">
    <property type="entry name" value="HECT_dom"/>
</dbReference>
<feature type="region of interest" description="Disordered" evidence="3">
    <location>
        <begin position="2649"/>
        <end position="2735"/>
    </location>
</feature>
<feature type="region of interest" description="Disordered" evidence="3">
    <location>
        <begin position="4031"/>
        <end position="4053"/>
    </location>
</feature>
<dbReference type="SUPFAM" id="SSF49899">
    <property type="entry name" value="Concanavalin A-like lectins/glucanases"/>
    <property type="match status" value="3"/>
</dbReference>
<dbReference type="Proteomes" id="UP001153069">
    <property type="component" value="Unassembled WGS sequence"/>
</dbReference>
<gene>
    <name evidence="7" type="ORF">SEMRO_79_G042900.1</name>
</gene>
<feature type="domain" description="B30.2/SPRY" evidence="5">
    <location>
        <begin position="1061"/>
        <end position="1284"/>
    </location>
</feature>
<feature type="region of interest" description="Disordered" evidence="3">
    <location>
        <begin position="232"/>
        <end position="264"/>
    </location>
</feature>
<feature type="region of interest" description="Disordered" evidence="3">
    <location>
        <begin position="2859"/>
        <end position="2927"/>
    </location>
</feature>
<dbReference type="Gene3D" id="3.90.1750.10">
    <property type="entry name" value="Hect, E3 ligase catalytic domains"/>
    <property type="match status" value="1"/>
</dbReference>
<organism evidence="7 8">
    <name type="scientific">Seminavis robusta</name>
    <dbReference type="NCBI Taxonomy" id="568900"/>
    <lineage>
        <taxon>Eukaryota</taxon>
        <taxon>Sar</taxon>
        <taxon>Stramenopiles</taxon>
        <taxon>Ochrophyta</taxon>
        <taxon>Bacillariophyta</taxon>
        <taxon>Bacillariophyceae</taxon>
        <taxon>Bacillariophycidae</taxon>
        <taxon>Naviculales</taxon>
        <taxon>Naviculaceae</taxon>
        <taxon>Seminavis</taxon>
    </lineage>
</organism>
<dbReference type="PROSITE" id="PS50188">
    <property type="entry name" value="B302_SPRY"/>
    <property type="match status" value="3"/>
</dbReference>
<feature type="domain" description="UBA" evidence="4">
    <location>
        <begin position="2816"/>
        <end position="2857"/>
    </location>
</feature>
<feature type="region of interest" description="Disordered" evidence="3">
    <location>
        <begin position="376"/>
        <end position="584"/>
    </location>
</feature>
<feature type="compositionally biased region" description="Acidic residues" evidence="3">
    <location>
        <begin position="385"/>
        <end position="394"/>
    </location>
</feature>
<protein>
    <submittedName>
        <fullName evidence="7">Probable E3 ubiquitin-protein ligase hulA</fullName>
    </submittedName>
</protein>
<feature type="domain" description="UBA" evidence="4">
    <location>
        <begin position="2738"/>
        <end position="2779"/>
    </location>
</feature>
<feature type="compositionally biased region" description="Low complexity" evidence="3">
    <location>
        <begin position="395"/>
        <end position="405"/>
    </location>
</feature>
<dbReference type="PROSITE" id="PS50330">
    <property type="entry name" value="UIM"/>
    <property type="match status" value="1"/>
</dbReference>
<feature type="compositionally biased region" description="Acidic residues" evidence="3">
    <location>
        <begin position="3448"/>
        <end position="3461"/>
    </location>
</feature>
<feature type="active site" description="Glycyl thioester intermediate" evidence="2">
    <location>
        <position position="5145"/>
    </location>
</feature>
<feature type="compositionally biased region" description="Acidic residues" evidence="3">
    <location>
        <begin position="432"/>
        <end position="447"/>
    </location>
</feature>
<dbReference type="InterPro" id="IPR015940">
    <property type="entry name" value="UBA"/>
</dbReference>
<feature type="compositionally biased region" description="Gly residues" evidence="3">
    <location>
        <begin position="2375"/>
        <end position="2384"/>
    </location>
</feature>
<evidence type="ECO:0000256" key="2">
    <source>
        <dbReference type="PROSITE-ProRule" id="PRU00104"/>
    </source>
</evidence>
<dbReference type="InterPro" id="IPR042469">
    <property type="entry name" value="HECTD3"/>
</dbReference>
<evidence type="ECO:0000313" key="8">
    <source>
        <dbReference type="Proteomes" id="UP001153069"/>
    </source>
</evidence>
<dbReference type="SUPFAM" id="SSF46934">
    <property type="entry name" value="UBA-like"/>
    <property type="match status" value="2"/>
</dbReference>
<dbReference type="EMBL" id="CAICTM010000078">
    <property type="protein sequence ID" value="CAB9500257.1"/>
    <property type="molecule type" value="Genomic_DNA"/>
</dbReference>
<dbReference type="Pfam" id="PF00622">
    <property type="entry name" value="SPRY"/>
    <property type="match status" value="3"/>
</dbReference>
<dbReference type="SMART" id="SM00119">
    <property type="entry name" value="HECTc"/>
    <property type="match status" value="1"/>
</dbReference>
<feature type="region of interest" description="Disordered" evidence="3">
    <location>
        <begin position="708"/>
        <end position="737"/>
    </location>
</feature>
<accession>A0A9N8DCD4</accession>
<feature type="region of interest" description="Disordered" evidence="3">
    <location>
        <begin position="3448"/>
        <end position="3482"/>
    </location>
</feature>
<dbReference type="Gene3D" id="2.60.120.920">
    <property type="match status" value="3"/>
</dbReference>
<dbReference type="PROSITE" id="PS50237">
    <property type="entry name" value="HECT"/>
    <property type="match status" value="1"/>
</dbReference>
<dbReference type="InterPro" id="IPR003877">
    <property type="entry name" value="SPRY_dom"/>
</dbReference>
<feature type="region of interest" description="Disordered" evidence="3">
    <location>
        <begin position="2362"/>
        <end position="2392"/>
    </location>
</feature>
<dbReference type="SUPFAM" id="SSF56204">
    <property type="entry name" value="Hect, E3 ligase catalytic domain"/>
    <property type="match status" value="1"/>
</dbReference>
<dbReference type="PANTHER" id="PTHR46654:SF1">
    <property type="entry name" value="E3 UBIQUITIN-PROTEIN LIGASE HECTD3"/>
    <property type="match status" value="1"/>
</dbReference>
<feature type="compositionally biased region" description="Acidic residues" evidence="3">
    <location>
        <begin position="467"/>
        <end position="495"/>
    </location>
</feature>
<dbReference type="CDD" id="cd14306">
    <property type="entry name" value="UBA_VP13D"/>
    <property type="match status" value="1"/>
</dbReference>
<keyword evidence="1 2" id="KW-0833">Ubl conjugation pathway</keyword>
<dbReference type="InterPro" id="IPR043136">
    <property type="entry name" value="B30.2/SPRY_sf"/>
</dbReference>
<dbReference type="SMART" id="SM00165">
    <property type="entry name" value="UBA"/>
    <property type="match status" value="2"/>
</dbReference>
<feature type="region of interest" description="Disordered" evidence="3">
    <location>
        <begin position="160"/>
        <end position="191"/>
    </location>
</feature>
<dbReference type="PROSITE" id="PS50030">
    <property type="entry name" value="UBA"/>
    <property type="match status" value="2"/>
</dbReference>
<feature type="domain" description="B30.2/SPRY" evidence="5">
    <location>
        <begin position="4033"/>
        <end position="4265"/>
    </location>
</feature>
<dbReference type="InterPro" id="IPR035983">
    <property type="entry name" value="Hect_E3_ubiquitin_ligase"/>
</dbReference>
<dbReference type="Pfam" id="PF22562">
    <property type="entry name" value="UBA_7"/>
    <property type="match status" value="1"/>
</dbReference>
<dbReference type="GO" id="GO:0004842">
    <property type="term" value="F:ubiquitin-protein transferase activity"/>
    <property type="evidence" value="ECO:0007669"/>
    <property type="project" value="InterPro"/>
</dbReference>
<proteinExistence type="predicted"/>
<feature type="compositionally biased region" description="Acidic residues" evidence="3">
    <location>
        <begin position="2862"/>
        <end position="2894"/>
    </location>
</feature>
<feature type="compositionally biased region" description="Basic and acidic residues" evidence="3">
    <location>
        <begin position="3729"/>
        <end position="3744"/>
    </location>
</feature>
<feature type="compositionally biased region" description="Basic and acidic residues" evidence="3">
    <location>
        <begin position="3466"/>
        <end position="3481"/>
    </location>
</feature>
<dbReference type="InterPro" id="IPR009060">
    <property type="entry name" value="UBA-like_sf"/>
</dbReference>
<evidence type="ECO:0000256" key="1">
    <source>
        <dbReference type="ARBA" id="ARBA00022786"/>
    </source>
</evidence>
<dbReference type="Pfam" id="PF00632">
    <property type="entry name" value="HECT"/>
    <property type="match status" value="1"/>
</dbReference>
<feature type="region of interest" description="Disordered" evidence="3">
    <location>
        <begin position="2139"/>
        <end position="2160"/>
    </location>
</feature>
<dbReference type="Gene3D" id="3.30.2410.10">
    <property type="entry name" value="Hect, E3 ligase catalytic domain"/>
    <property type="match status" value="1"/>
</dbReference>
<feature type="compositionally biased region" description="Polar residues" evidence="3">
    <location>
        <begin position="2664"/>
        <end position="2675"/>
    </location>
</feature>
<feature type="region of interest" description="Disordered" evidence="3">
    <location>
        <begin position="2796"/>
        <end position="2817"/>
    </location>
</feature>
<feature type="domain" description="HECT" evidence="6">
    <location>
        <begin position="5025"/>
        <end position="5181"/>
    </location>
</feature>
<dbReference type="InterPro" id="IPR013320">
    <property type="entry name" value="ConA-like_dom_sf"/>
</dbReference>
<dbReference type="Gene3D" id="1.10.8.10">
    <property type="entry name" value="DNA helicase RuvA subunit, C-terminal domain"/>
    <property type="match status" value="2"/>
</dbReference>
<evidence type="ECO:0000259" key="5">
    <source>
        <dbReference type="PROSITE" id="PS50188"/>
    </source>
</evidence>
<feature type="compositionally biased region" description="Polar residues" evidence="3">
    <location>
        <begin position="3748"/>
        <end position="3758"/>
    </location>
</feature>
<evidence type="ECO:0000259" key="6">
    <source>
        <dbReference type="PROSITE" id="PS50237"/>
    </source>
</evidence>
<name>A0A9N8DCD4_9STRA</name>
<sequence>MVWGEGVPSGRERAIETLIDREPQGTFYRAARVLDEVVPQALVNRPNVVTKGALVEQAKALAEHEIVLSNYDSVFGLEGKTSSATEPTLVSNTSKDRILRHHAKQCSVLRKKSNPQSTPSPQFVAALRQVYGNAADDSPSFNFRTLLKSIMDHKVFEAASTTSTSATTATPAEPTGEPNEQPEETSPKDAPVAQVEALIANLARLSEDKDNSLIQGLLVVALSVLTQAVPDQEGDHTTKKNKGTSQNVIHNKKPNKKATTEDPTASPALAVGSVLSLLKLPDNSTLVDGGFNVDPELMEYFAQAAIAYEGRIEIQKARLLTKLQQEVVETSPSDTDLRTAEPIVAILEGDAAGQLERLAEATLSGAAALEQIISSATGDETSSGAEEEEEEEADISSGSDSGSGSDSDEEPGLVTNTGGAAEEPATGSSPATDDEGDAQGDDDDDDSSSSGAGDWGMMEGARPGSEVDVDEVIADAEEEDDDEEEEEEDNDEDDVLQQALALSLSEQNRNAAEANASGEEAQTADAHTGSGETPAASAEEKSTNDKDTDASLPPLPPKPSSYPYASSLGKTHEVDTDQAGSAEDQTLPYFDPAVLNKFGSLPTANVLVHLLLYTAGVIERNRFTGTTTNDSGSAKEGSFSSVSGGIGVSLFPPKHNNVDRKEASNAEESARVPVTLQLLVAFFLQTIEKRNDAIAGLRKAIAHAERHAQGEDVADESGADADAAGGNNTPLSSEEEDDPAIALAMNYAEDDVASESLEAKGMIRKAAAAAHDAAAMLRLLRRRCESWKQNVKLYSVSAVLALKSLRLFLQSTVRQRLHEREVNGNASSFLSDCGEFLPSLVSSKLSMSLASLMSVSGYTAFSTLLGDDVAEVGEVFLPLTLYKEAVSTWGECVPMVYPSVTAQVEILRNLIAECSPRSGGEQGPHFKSAESLTAMPSSELEPQVHRLQCLCKRLRVADLLDNLIPNPACYVPDGKFSGVDTDGESETEESKSKRQGTDPFKASAVVSLVASATKEVFGGKGELQRLFLALCHRYHSRVLLWGGLYESSESDVDDVAGTAATQASVSSGDIVRIGAAPSNTLQFDATKCSDSIAILANHSESSGGANGSSVHQRASKVWGAVLSTHHYNPKTGIHRWAVRLDKCERGHVFVGVATAQASMRTYVGGDKYGWGMIGTQALWHDRRKIRGDYGATFRTGSTIIVTLDTDAGTLSFSSWKDNSSSSSFSLDPLLQNQSTARRQGHIGGTVEDWGIAFEGLPLDSRLYPAVGLYQRDDRVTLLTVESNSRSTGRDGGVDISGGLCYYPLLDKVSDSRRNAAIAQVRQFNDALSWEGVQYVMEMLLYIEQCLENGRDELILAALLPSLSAALCLVPNSIPILSERFALTLLPHLGKFLLKLDGYRGKQKMVQNLFRTGVRPGKWIIRATGSSGENSDFEEYVVDFTSAVNEQGATVGFEGTGVGTTGKSKNGLVAIFGTTKGSSVHFVEEWSDGSDEGFGSTATPDETSSCVVAARISMDGTKFEGTYRNVQFGTSGKIAGILQTDHTAFSKIRLKDAPVSSRQNAELADGVVMGEAILCLAYNHMATIIGEDAAGDQQSGASVTPVNHEGQPLSSLRRLLAGQLLAGSSLSSPDESQLVALREEYAWKSDYDDPHECRNLRLLDSSGVQNILSECAGGLAPSISSEEIFSKVATFDERLAPRFGGMGSLRGLCPAEYDKCRRQIIGAFVKSCGLVDELTDEAEGAASLEAIWKTSLKIMEDGLRDSMSNPTTNASKKESCATRCELYGQISQFLCSLELWERVSVGDASREISSFYRNIQNAADLQLLQKEMEACSRRSLLRLISVQEVANLFVNVDKAARDLDSFIALESLIIGMPRLLGRSPAESVGRIRKHGLARPESTRGTGHAQANTAGAGRLTRLAVRNYVHKLFHLLGQIATRALAHRDEVKSGEAIMSVDSLLLSLVTVFTITLKDEDIEEIIRGSNIIGIMKNLLEQHRGSMAPGSLLRGGDQVSVVKKLQNICEREVSRSVLRACVAATHTLVFQASSRNQNKLTGTKCAEMISSCCEIVFTEMKNTMETAEQMVAEVVEKAITKKTDADWEKFCEASCPSISTTNSTKSGNAHQVGSAGLMYLQENGTTHSYAIGNSQKSSSRQKSSSSASSRLSSDGVAKAQNGFAFQLLSQWLHILCGILYSPTSKALLANNSEWISLLLWAVGMSVNETDGCIDEVSVRKHREGLLPSRFRSRILRFLLPLLESAKPNDQVVVGLLYLAGLGTPSMPRSLDEEEKFVAREAVTLLRQLHSPSRAAWRESVNRVISAVPTTPVGEDNNIMLRLGVLAFLSGNMEVIGKGSYVLLKPAAAVPLSVDQQSGPSSKGHSSGVGGTGSGVGVTPHHTVGNGTEGVVAGLCRHDASAGLVSNIDMKNGICEVVLLTRDPVSADENGESLLLSKPRGSSGPRHTLTVRALRTALSDVVHAQEAPLHLDESMTFEKLFDSLIETALSSLFAVMKPSASLSAVGGVSGSTDDSTETGFSAYRSGLLSISASIMLLRSAIVVLSDKRIASSFLQAKDSKKILSRILRLAWPADLEKQDVSDYVVKAQRSFLSSLPVHEARYGHLVSILRDLALRDDATAGISDEEWTKRIEDLRRRQLAIGDEGNKDPPAATGSPEKQNNAATTESESGKHGVTQSSEGASGSSTGGGGDAEAGNRNADSSNRAASQSTINSNSEDEEESEAAATAAAHLREAAIAQMAELGLPRSWSELALRRTGGNDIEAAVHFCLERGGEMERLLAEERERERLMQRQAGGGQSSRRRGYRGESGSSNHLLRQLLEMGFPSRWCAEALAATGNNVDEALTWILTHGERLSEEDEAMEDEDNGEDVDDEDESIEDEDDDEDDGGGSVSGADGASEAPPKSSIEGATNASEGGADEPVWSGSVVPLRFISGRSIIDSKTLAISGLPTGGFSSVGTKGILLCSGKWYYEAILETAGCLQIGWADGSFAGHCHADRGDGTGDGPSSWAFDGWRRYRWHSTATEWGCRWKEGDVVGCLVDMDARTVSFTLNGRGEEIGMGVAFSGEGFRPCGGVYACVSFNRREKLRLRLSEPFKYQPPDGYQGVGVAVLQAVKEREQLALKEQILDRANSNRPEPPKRFLCDFSDGEHGHELMAWAHRYYGSDASVHLGSGRSKQSSTVQKSSTVPATDSHAAAFAMRRIEKVWSDAKGSDGNSKGVIKSDVTKDEVVSMLKQGYIEASKQLDGQLVNESAVLAILFARKLILHLTVTMGQDFDLTCFLEDGADSRSNARQYWGTVESCASLRCAGWVGEAGAMAIAAEALGLGISSNDHGHSRQTSSERAGIASATDLDEGAMLPAGGITQLLSSVMKSDTDSTAKETGSLLAACAEAAIGSDGGGGVLVFLQQGLQSAVQKSPDLRQVLTAAVRRSVRLLAVVEYEGDDSDGSDQAEDEADAPASTEKKSSSSKDDDHDGYDISALPDARLTSFLTGLLMSKPVERTVSQDDFGGVVEDLFQAWSIGMLSASLPWRMVCAFTVAGILNKSPKALSSAVSSFPTLARFYGRLESTVSRRVWAERAAVPVCSRYVQAMIELLAAVKRSISVQKMPSEFMKFWGKISVDAATPLPMAVYGEPRQSENAYWESDDGWVSSDTSWEVWTGTVEYMPVDWETPSRSPVRSLMDGGEGPPMLREGCYVMRGLDWSNEGSGSKDGDEDGKKLYEAEKAKREKEKRRAEEEAKGSSGADSGSPQEDSPQGKGDKSSAASDPTVESSQDPVAEPSTPEDKQKADQGDSASSKKQKKKKIPSPKLPVGTVLSVEPWNGMPGLGRKVRWHLTEKEGIYRYGGDGGRYDISHVEINEKSTRVKKRHPLPESSEQCAARHGFGANKKYSVILRLQRCNKPVQEGSDEVERTGVLEWPDFGAGVLVHCVLLADGAITVTEKHLVYGSKDAGWEARFGHPSFVPGSSFVLSPTNAAAVAANEVSTRSPFLSFYEEMLGSTTHQVQALRDRANGGNVHVTSEMRLFRGRQKNRTSPSSAIEPVEAPTPPPIHFDREYHANSLSLSRDGRTVSCVSSDGRGAAYASVGFTKGVHYWEVKLEQADIGSVFIGVAEKPNSSGSGGSYDTPPRLNRWPGWGFVNFRATYSSGAERVYGAHCHAGDTVGVLLDCDAGRVSFFFDGLKYGEHILNDLGCAFENLAPFGFNVDGCGSGGAGQGAPSGIEGGRGGRYPAQGSVRPRALWPVIGLRNQGDRVTISPKWTTSYGVDGVTSTRNALAVDEILFKYSQAAATTPNQSKENFLPNWFVEEAFCEYKRWYSDKWKRSVTRGSGPYRQTSFGLDVDLDASPLACATSSAALGLKRALLAGDRVRLLRSAGRLLELAEEAVILGAYQGRLFYQIVSQKSEGGSLTEGGGRAWFLDESEVVDGLPFIGQGHAGDIDLPLMDRFRCNSPGGLKVSYGGGAVIRSDLEIIDVSVNLGVIPVNTVIPKHDVLERRVNSCGVTRYRVRAKVGEELKEGWISARIRGGREEAIVEAAPVTQQASPSKTAKDAEKQYATALECALAWKAEYDKTFKEPRYKSDGALTVKDLNVFKSRLEAGVFEGLSIVESDSLLASAVGAISNFSDSGDAVDCSYDEILCAVKFALDVKKGVKSDSIGSNPAANQAAAYAFNSVEGAMPSLEAIMARIGLVRAFNRRSRLALPWLSVRPCQEGSAIFGGLCGHGASTERSGRNRLVDSQQLWIQIPSIAKRIRSQRHLFFSSVKKGLLQSITEATATPTPLSHDEYELPREIRTVRINRLRSRIAIAGSDNSAKRKYSVFAQLHNETKGWGGAALRRGYVAKGHGGQRRAFKVKLIGEGVNDYSGPYREAFTDAFSEVLNTDPAASRGSLGVLDPTPNNSADLGENRDLYMFSLNGRELTGMKHLTGRNASSEENRIWQSFSSLTAPRDELSREVEEALVFLGRITGTSFRHGIPVDLPLPIQSVWRPIVEEEAKEDDRLREVDELAYRQKTEDDFSPLLWWQQKMLNSFVEGISNVLPVEILSLLDAVELRDLISGKAEVDVDLLRSVVEYEGYVEHDKAIQYFWETLRELSNDERKLFLQFVWARNRLPLKKSDFEAPFKIQRDGANSGERADQALPSASTCFFSLALPEYSSKEILKEKLLFAINNVTTMETDFQTNSAEIAEGYRAF</sequence>
<reference evidence="7" key="1">
    <citation type="submission" date="2020-06" db="EMBL/GenBank/DDBJ databases">
        <authorList>
            <consortium name="Plant Systems Biology data submission"/>
        </authorList>
    </citation>
    <scope>NUCLEOTIDE SEQUENCE</scope>
    <source>
        <strain evidence="7">D6</strain>
    </source>
</reference>
<feature type="compositionally biased region" description="Low complexity" evidence="3">
    <location>
        <begin position="496"/>
        <end position="521"/>
    </location>
</feature>
<evidence type="ECO:0000313" key="7">
    <source>
        <dbReference type="EMBL" id="CAB9500257.1"/>
    </source>
</evidence>
<dbReference type="PANTHER" id="PTHR46654">
    <property type="entry name" value="E3 UBIQUITIN-PROTEIN LIGASE HECTD3"/>
    <property type="match status" value="1"/>
</dbReference>